<evidence type="ECO:0000256" key="2">
    <source>
        <dbReference type="ARBA" id="ARBA00011881"/>
    </source>
</evidence>
<evidence type="ECO:0000259" key="8">
    <source>
        <dbReference type="Pfam" id="PF00171"/>
    </source>
</evidence>
<dbReference type="AlphaFoldDB" id="A0A182VV50"/>
<dbReference type="STRING" id="112268.A0A182VV50"/>
<evidence type="ECO:0000256" key="6">
    <source>
        <dbReference type="PROSITE-ProRule" id="PRU10007"/>
    </source>
</evidence>
<dbReference type="EC" id="1.2.1.3" evidence="5"/>
<dbReference type="InterPro" id="IPR016162">
    <property type="entry name" value="Ald_DH_N"/>
</dbReference>
<evidence type="ECO:0000313" key="9">
    <source>
        <dbReference type="EnsemblMetazoa" id="AMIN001945-PA"/>
    </source>
</evidence>
<dbReference type="Pfam" id="PF00171">
    <property type="entry name" value="Aldedh"/>
    <property type="match status" value="1"/>
</dbReference>
<dbReference type="VEuPathDB" id="VectorBase:AMIN001945"/>
<evidence type="ECO:0000256" key="7">
    <source>
        <dbReference type="RuleBase" id="RU003345"/>
    </source>
</evidence>
<evidence type="ECO:0000256" key="4">
    <source>
        <dbReference type="ARBA" id="ARBA00023027"/>
    </source>
</evidence>
<proteinExistence type="inferred from homology"/>
<dbReference type="Proteomes" id="UP000075920">
    <property type="component" value="Unassembled WGS sequence"/>
</dbReference>
<dbReference type="InterPro" id="IPR029510">
    <property type="entry name" value="Ald_DH_CS_GLU"/>
</dbReference>
<dbReference type="PANTHER" id="PTHR43521:SF1">
    <property type="entry name" value="ALPHA-AMINOADIPIC SEMIALDEHYDE DEHYDROGENASE"/>
    <property type="match status" value="1"/>
</dbReference>
<accession>A0A182VV50</accession>
<reference evidence="10" key="1">
    <citation type="submission" date="2013-03" db="EMBL/GenBank/DDBJ databases">
        <title>The Genome Sequence of Anopheles minimus MINIMUS1.</title>
        <authorList>
            <consortium name="The Broad Institute Genomics Platform"/>
            <person name="Neafsey D.E."/>
            <person name="Walton C."/>
            <person name="Walker B."/>
            <person name="Young S.K."/>
            <person name="Zeng Q."/>
            <person name="Gargeya S."/>
            <person name="Fitzgerald M."/>
            <person name="Haas B."/>
            <person name="Abouelleil A."/>
            <person name="Allen A.W."/>
            <person name="Alvarado L."/>
            <person name="Arachchi H.M."/>
            <person name="Berlin A.M."/>
            <person name="Chapman S.B."/>
            <person name="Gainer-Dewar J."/>
            <person name="Goldberg J."/>
            <person name="Griggs A."/>
            <person name="Gujja S."/>
            <person name="Hansen M."/>
            <person name="Howarth C."/>
            <person name="Imamovic A."/>
            <person name="Ireland A."/>
            <person name="Larimer J."/>
            <person name="McCowan C."/>
            <person name="Murphy C."/>
            <person name="Pearson M."/>
            <person name="Poon T.W."/>
            <person name="Priest M."/>
            <person name="Roberts A."/>
            <person name="Saif S."/>
            <person name="Shea T."/>
            <person name="Sisk P."/>
            <person name="Sykes S."/>
            <person name="Wortman J."/>
            <person name="Nusbaum C."/>
            <person name="Birren B."/>
        </authorList>
    </citation>
    <scope>NUCLEOTIDE SEQUENCE [LARGE SCALE GENOMIC DNA]</scope>
    <source>
        <strain evidence="10">MINIMUS1</strain>
    </source>
</reference>
<comment type="subunit">
    <text evidence="2">Homotetramer.</text>
</comment>
<name>A0A182VV50_9DIPT</name>
<dbReference type="GO" id="GO:0004029">
    <property type="term" value="F:aldehyde dehydrogenase (NAD+) activity"/>
    <property type="evidence" value="ECO:0007669"/>
    <property type="project" value="UniProtKB-EC"/>
</dbReference>
<feature type="active site" evidence="6">
    <location>
        <position position="319"/>
    </location>
</feature>
<keyword evidence="4" id="KW-0520">NAD</keyword>
<dbReference type="InterPro" id="IPR016163">
    <property type="entry name" value="Ald_DH_C"/>
</dbReference>
<dbReference type="InterPro" id="IPR044638">
    <property type="entry name" value="ALDH7A1-like"/>
</dbReference>
<evidence type="ECO:0000313" key="10">
    <source>
        <dbReference type="Proteomes" id="UP000075920"/>
    </source>
</evidence>
<feature type="domain" description="Aldehyde dehydrogenase" evidence="8">
    <location>
        <begin position="82"/>
        <end position="546"/>
    </location>
</feature>
<dbReference type="EnsemblMetazoa" id="AMIN001945-RA">
    <property type="protein sequence ID" value="AMIN001945-PA"/>
    <property type="gene ID" value="AMIN001945"/>
</dbReference>
<dbReference type="InterPro" id="IPR015590">
    <property type="entry name" value="Aldehyde_DH_dom"/>
</dbReference>
<dbReference type="PROSITE" id="PS00687">
    <property type="entry name" value="ALDEHYDE_DEHYDR_GLU"/>
    <property type="match status" value="1"/>
</dbReference>
<protein>
    <recommendedName>
        <fullName evidence="5">aldehyde dehydrogenase (NAD(+))</fullName>
        <ecNumber evidence="5">1.2.1.3</ecNumber>
    </recommendedName>
</protein>
<keyword evidence="3 7" id="KW-0560">Oxidoreductase</keyword>
<evidence type="ECO:0000256" key="3">
    <source>
        <dbReference type="ARBA" id="ARBA00023002"/>
    </source>
</evidence>
<keyword evidence="10" id="KW-1185">Reference proteome</keyword>
<organism evidence="9 10">
    <name type="scientific">Anopheles minimus</name>
    <dbReference type="NCBI Taxonomy" id="112268"/>
    <lineage>
        <taxon>Eukaryota</taxon>
        <taxon>Metazoa</taxon>
        <taxon>Ecdysozoa</taxon>
        <taxon>Arthropoda</taxon>
        <taxon>Hexapoda</taxon>
        <taxon>Insecta</taxon>
        <taxon>Pterygota</taxon>
        <taxon>Neoptera</taxon>
        <taxon>Endopterygota</taxon>
        <taxon>Diptera</taxon>
        <taxon>Nematocera</taxon>
        <taxon>Culicoidea</taxon>
        <taxon>Culicidae</taxon>
        <taxon>Anophelinae</taxon>
        <taxon>Anopheles</taxon>
    </lineage>
</organism>
<comment type="similarity">
    <text evidence="1 7">Belongs to the aldehyde dehydrogenase family.</text>
</comment>
<dbReference type="Gene3D" id="3.40.605.10">
    <property type="entry name" value="Aldehyde Dehydrogenase, Chain A, domain 1"/>
    <property type="match status" value="1"/>
</dbReference>
<evidence type="ECO:0000256" key="1">
    <source>
        <dbReference type="ARBA" id="ARBA00009986"/>
    </source>
</evidence>
<dbReference type="InterPro" id="IPR016161">
    <property type="entry name" value="Ald_DH/histidinol_DH"/>
</dbReference>
<sequence length="564" mass="61523">MVSESPAISCQQDLQLTASFFRADMLAALLQRAPKLTNVFYTASATKSARAMATYLVEEDSFSFLKDLGLQRVNSGVYDGEWTAGKANTVQSIDPGTGRVIAEVTTGSEKDLERCLSAGVAAYQEWKKLPAPFRGDIVRQIGDELRKYREPLGKLVALEMGKILPEGVGEVQEFVDICDYAVGLSRMFGGFIFPSERPQHTIMEKWNPLGLVGVISAFNFPCAVFGWNAAIALTIGNTVLWKGAPSTSLVSVATTKIVADVIKRNNLPPIVTLCQGGDEIGRQMVKDERVKLMSFTGSTAVGRTVGIEMQRRFGRCLLELGGNNALIINEDAPQEMALDAAFFGCIGTAGQRCTTTRRLIIHEKLYDNFIQKLVKRYTNLMQRVGHPLDQSTLYGPVHNQQAVENYKQTIQEAVSLGGKIECGGKVIQRPGFYVEPTVISNLAHDAPVVKRETFAPIVYVFKTKNLKEAISWNNEVDQGLSSSLFTNNIQSAFQWIGENGSDCGIVNINTSPSGAEIGGAFGGEKHTGGGRESGSDAWKQYARRSTITVNHSTDLPLAQGIIFE</sequence>
<dbReference type="Gene3D" id="3.40.309.10">
    <property type="entry name" value="Aldehyde Dehydrogenase, Chain A, domain 2"/>
    <property type="match status" value="1"/>
</dbReference>
<dbReference type="FunFam" id="3.40.309.10:FF:000018">
    <property type="entry name" value="Alpha-aminoadipic semialdehyde dehydrogenase"/>
    <property type="match status" value="1"/>
</dbReference>
<dbReference type="CDD" id="cd07130">
    <property type="entry name" value="ALDH_F7_AASADH"/>
    <property type="match status" value="1"/>
</dbReference>
<reference evidence="9" key="2">
    <citation type="submission" date="2020-05" db="UniProtKB">
        <authorList>
            <consortium name="EnsemblMetazoa"/>
        </authorList>
    </citation>
    <scope>IDENTIFICATION</scope>
    <source>
        <strain evidence="9">MINIMUS1</strain>
    </source>
</reference>
<evidence type="ECO:0000256" key="5">
    <source>
        <dbReference type="ARBA" id="ARBA00024226"/>
    </source>
</evidence>
<dbReference type="SUPFAM" id="SSF53720">
    <property type="entry name" value="ALDH-like"/>
    <property type="match status" value="1"/>
</dbReference>
<dbReference type="PANTHER" id="PTHR43521">
    <property type="entry name" value="ALPHA-AMINOADIPIC SEMIALDEHYDE DEHYDROGENASE"/>
    <property type="match status" value="1"/>
</dbReference>